<evidence type="ECO:0000313" key="1">
    <source>
        <dbReference type="EMBL" id="KAA6358314.1"/>
    </source>
</evidence>
<evidence type="ECO:0000313" key="2">
    <source>
        <dbReference type="Proteomes" id="UP000324800"/>
    </source>
</evidence>
<sequence length="339" mass="37827">VYGAVHGAVEGGVRELLQETDGISRPDRRARFGGGQVDDSCEGVTHGDYDWEYERIDWDYGGYDLPAEFENLQQTLHIQHMAQAGTWFIAAGDRSSIIDSFQSIYHAASIAAGDSQKRLEVAVAPDDAMRVQSDGGGVSELLGVESKRRLNELIKTHKMMTPAVSTEQKQVQTYGPRQQQEVPAGGVQDYRRFGWGYYRQNGFGGYQGCESFWPQNQQGGWNFVIVPFSSQFAVGPYVFGMGQAQLGFGPLPFIQFQSAYNVSMNPGLMRQYSGNFEWGSLAPYPTVDPIILGRKRTPNFNIYCAQHGQRPRFEAFGLEYNSGYGSSCHITCNWLEMRG</sequence>
<dbReference type="EMBL" id="SNRW01030053">
    <property type="protein sequence ID" value="KAA6358314.1"/>
    <property type="molecule type" value="Genomic_DNA"/>
</dbReference>
<proteinExistence type="predicted"/>
<dbReference type="Proteomes" id="UP000324800">
    <property type="component" value="Unassembled WGS sequence"/>
</dbReference>
<dbReference type="AlphaFoldDB" id="A0A5J4TIT9"/>
<protein>
    <submittedName>
        <fullName evidence="1">Uncharacterized protein</fullName>
    </submittedName>
</protein>
<accession>A0A5J4TIT9</accession>
<organism evidence="1 2">
    <name type="scientific">Streblomastix strix</name>
    <dbReference type="NCBI Taxonomy" id="222440"/>
    <lineage>
        <taxon>Eukaryota</taxon>
        <taxon>Metamonada</taxon>
        <taxon>Preaxostyla</taxon>
        <taxon>Oxymonadida</taxon>
        <taxon>Streblomastigidae</taxon>
        <taxon>Streblomastix</taxon>
    </lineage>
</organism>
<name>A0A5J4TIT9_9EUKA</name>
<comment type="caution">
    <text evidence="1">The sequence shown here is derived from an EMBL/GenBank/DDBJ whole genome shotgun (WGS) entry which is preliminary data.</text>
</comment>
<gene>
    <name evidence="1" type="ORF">EZS28_046159</name>
</gene>
<feature type="non-terminal residue" evidence="1">
    <location>
        <position position="1"/>
    </location>
</feature>
<reference evidence="1 2" key="1">
    <citation type="submission" date="2019-03" db="EMBL/GenBank/DDBJ databases">
        <title>Single cell metagenomics reveals metabolic interactions within the superorganism composed of flagellate Streblomastix strix and complex community of Bacteroidetes bacteria on its surface.</title>
        <authorList>
            <person name="Treitli S.C."/>
            <person name="Kolisko M."/>
            <person name="Husnik F."/>
            <person name="Keeling P."/>
            <person name="Hampl V."/>
        </authorList>
    </citation>
    <scope>NUCLEOTIDE SEQUENCE [LARGE SCALE GENOMIC DNA]</scope>
    <source>
        <strain evidence="1">ST1C</strain>
    </source>
</reference>